<dbReference type="Gene3D" id="3.30.370.10">
    <property type="entry name" value="Barstar-like"/>
    <property type="match status" value="1"/>
</dbReference>
<feature type="domain" description="General stress protein 17M-like" evidence="5">
    <location>
        <begin position="183"/>
        <end position="256"/>
    </location>
</feature>
<keyword evidence="3" id="KW-0472">Membrane</keyword>
<name>A0ABQ3MQ53_9PSEU</name>
<dbReference type="Pfam" id="PF11181">
    <property type="entry name" value="YflT"/>
    <property type="match status" value="1"/>
</dbReference>
<evidence type="ECO:0008006" key="8">
    <source>
        <dbReference type="Google" id="ProtNLM"/>
    </source>
</evidence>
<evidence type="ECO:0000256" key="1">
    <source>
        <dbReference type="ARBA" id="ARBA00006845"/>
    </source>
</evidence>
<protein>
    <recommendedName>
        <fullName evidence="8">Barstar, RNAse (Barnase) inhibitor</fullName>
    </recommendedName>
</protein>
<dbReference type="Pfam" id="PF01337">
    <property type="entry name" value="Barstar"/>
    <property type="match status" value="1"/>
</dbReference>
<dbReference type="InterPro" id="IPR035905">
    <property type="entry name" value="Barstar-like_sf"/>
</dbReference>
<evidence type="ECO:0000259" key="4">
    <source>
        <dbReference type="Pfam" id="PF01337"/>
    </source>
</evidence>
<evidence type="ECO:0000259" key="5">
    <source>
        <dbReference type="Pfam" id="PF11181"/>
    </source>
</evidence>
<dbReference type="InterPro" id="IPR025889">
    <property type="entry name" value="GSP17M-like_dom"/>
</dbReference>
<keyword evidence="3" id="KW-0812">Transmembrane</keyword>
<gene>
    <name evidence="6" type="ORF">GCM10017774_76460</name>
</gene>
<proteinExistence type="inferred from homology"/>
<feature type="transmembrane region" description="Helical" evidence="3">
    <location>
        <begin position="231"/>
        <end position="253"/>
    </location>
</feature>
<feature type="region of interest" description="Disordered" evidence="2">
    <location>
        <begin position="121"/>
        <end position="177"/>
    </location>
</feature>
<dbReference type="EMBL" id="BNAR01000017">
    <property type="protein sequence ID" value="GHH57217.1"/>
    <property type="molecule type" value="Genomic_DNA"/>
</dbReference>
<evidence type="ECO:0000313" key="6">
    <source>
        <dbReference type="EMBL" id="GHH57217.1"/>
    </source>
</evidence>
<reference evidence="7" key="1">
    <citation type="journal article" date="2019" name="Int. J. Syst. Evol. Microbiol.">
        <title>The Global Catalogue of Microorganisms (GCM) 10K type strain sequencing project: providing services to taxonomists for standard genome sequencing and annotation.</title>
        <authorList>
            <consortium name="The Broad Institute Genomics Platform"/>
            <consortium name="The Broad Institute Genome Sequencing Center for Infectious Disease"/>
            <person name="Wu L."/>
            <person name="Ma J."/>
        </authorList>
    </citation>
    <scope>NUCLEOTIDE SEQUENCE [LARGE SCALE GENOMIC DNA]</scope>
    <source>
        <strain evidence="7">CGMCC 4.7367</strain>
    </source>
</reference>
<feature type="domain" description="Barstar (barnase inhibitor)" evidence="4">
    <location>
        <begin position="2"/>
        <end position="82"/>
    </location>
</feature>
<sequence>MLDGKSMATEQAVHDALAGPLDFGPYYGNNLSALWDRLSTDVERPVELVWVDSEVSRELLGDEVYGKIAKVLSDVMERDAPRPSGHRFVVRFAWRLDNTWPVEPVLGGGWPGADPRRGVRAPPGRGVKPAKHPQACRHATPGTGRMERSARPTEVVPVTSPFASPNRPGVPPRLPTPPTGWPIGSYATYEEAQRAVDHLATEDFTVQDVMIVGVDLMLVERITGKLTWSRVLMTGAASGAWFGLFVGLLLTLFSPEPGVTIGPVLTGLITGVFFGLVFAAVGYGSAKGKRDFQSASQLVANRYDVLCDPKSAEKGRDLLARLAMRPVNPSS</sequence>
<dbReference type="Proteomes" id="UP000605568">
    <property type="component" value="Unassembled WGS sequence"/>
</dbReference>
<dbReference type="SUPFAM" id="SSF52038">
    <property type="entry name" value="Barstar-related"/>
    <property type="match status" value="1"/>
</dbReference>
<comment type="caution">
    <text evidence="6">The sequence shown here is derived from an EMBL/GenBank/DDBJ whole genome shotgun (WGS) entry which is preliminary data.</text>
</comment>
<comment type="similarity">
    <text evidence="1">Belongs to the barstar family.</text>
</comment>
<keyword evidence="7" id="KW-1185">Reference proteome</keyword>
<dbReference type="InterPro" id="IPR000468">
    <property type="entry name" value="Barstar"/>
</dbReference>
<evidence type="ECO:0000256" key="2">
    <source>
        <dbReference type="SAM" id="MobiDB-lite"/>
    </source>
</evidence>
<organism evidence="6 7">
    <name type="scientific">Lentzea cavernae</name>
    <dbReference type="NCBI Taxonomy" id="2020703"/>
    <lineage>
        <taxon>Bacteria</taxon>
        <taxon>Bacillati</taxon>
        <taxon>Actinomycetota</taxon>
        <taxon>Actinomycetes</taxon>
        <taxon>Pseudonocardiales</taxon>
        <taxon>Pseudonocardiaceae</taxon>
        <taxon>Lentzea</taxon>
    </lineage>
</organism>
<accession>A0ABQ3MQ53</accession>
<evidence type="ECO:0000256" key="3">
    <source>
        <dbReference type="SAM" id="Phobius"/>
    </source>
</evidence>
<feature type="compositionally biased region" description="Pro residues" evidence="2">
    <location>
        <begin position="168"/>
        <end position="177"/>
    </location>
</feature>
<keyword evidence="3" id="KW-1133">Transmembrane helix</keyword>
<feature type="transmembrane region" description="Helical" evidence="3">
    <location>
        <begin position="259"/>
        <end position="283"/>
    </location>
</feature>
<evidence type="ECO:0000313" key="7">
    <source>
        <dbReference type="Proteomes" id="UP000605568"/>
    </source>
</evidence>